<dbReference type="KEGG" id="wgl:WIGMOR_0186"/>
<evidence type="ECO:0000256" key="1">
    <source>
        <dbReference type="ARBA" id="ARBA00004141"/>
    </source>
</evidence>
<dbReference type="OrthoDB" id="9809248at2"/>
<dbReference type="HAMAP" id="MF_01465">
    <property type="entry name" value="SecY"/>
    <property type="match status" value="1"/>
</dbReference>
<name>H6Q4H3_WIGGL</name>
<keyword evidence="7 10" id="KW-0811">Translocation</keyword>
<dbReference type="PRINTS" id="PR00303">
    <property type="entry name" value="SECYTRNLCASE"/>
</dbReference>
<keyword evidence="5 10" id="KW-0653">Protein transport</keyword>
<feature type="transmembrane region" description="Helical" evidence="10">
    <location>
        <begin position="160"/>
        <end position="180"/>
    </location>
</feature>
<dbReference type="PANTHER" id="PTHR10906">
    <property type="entry name" value="SECY/SEC61-ALPHA FAMILY MEMBER"/>
    <property type="match status" value="1"/>
</dbReference>
<feature type="transmembrane region" description="Helical" evidence="10">
    <location>
        <begin position="321"/>
        <end position="343"/>
    </location>
</feature>
<evidence type="ECO:0000256" key="10">
    <source>
        <dbReference type="HAMAP-Rule" id="MF_01465"/>
    </source>
</evidence>
<evidence type="ECO:0000256" key="5">
    <source>
        <dbReference type="ARBA" id="ARBA00022927"/>
    </source>
</evidence>
<dbReference type="GO" id="GO:0005886">
    <property type="term" value="C:plasma membrane"/>
    <property type="evidence" value="ECO:0007669"/>
    <property type="project" value="UniProtKB-SubCell"/>
</dbReference>
<feature type="transmembrane region" description="Helical" evidence="10">
    <location>
        <begin position="125"/>
        <end position="148"/>
    </location>
</feature>
<feature type="transmembrane region" description="Helical" evidence="10">
    <location>
        <begin position="403"/>
        <end position="423"/>
    </location>
</feature>
<dbReference type="STRING" id="1142511.WIGMOR_0186"/>
<evidence type="ECO:0000313" key="13">
    <source>
        <dbReference type="Proteomes" id="UP000009061"/>
    </source>
</evidence>
<organism evidence="12 13">
    <name type="scientific">Wigglesworthia glossinidia endosymbiont of Glossina morsitans morsitans</name>
    <name type="common">Yale colony</name>
    <dbReference type="NCBI Taxonomy" id="1142511"/>
    <lineage>
        <taxon>Bacteria</taxon>
        <taxon>Pseudomonadati</taxon>
        <taxon>Pseudomonadota</taxon>
        <taxon>Gammaproteobacteria</taxon>
        <taxon>Enterobacterales</taxon>
        <taxon>Erwiniaceae</taxon>
        <taxon>Wigglesworthia</taxon>
    </lineage>
</organism>
<dbReference type="EMBL" id="CP003315">
    <property type="protein sequence ID" value="AFA41033.1"/>
    <property type="molecule type" value="Genomic_DNA"/>
</dbReference>
<comment type="subcellular location">
    <subcellularLocation>
        <location evidence="10">Cell membrane</location>
        <topology evidence="10">Multi-pass membrane protein</topology>
    </subcellularLocation>
    <subcellularLocation>
        <location evidence="1">Membrane</location>
        <topology evidence="1">Multi-pass membrane protein</topology>
    </subcellularLocation>
</comment>
<reference evidence="12 13" key="1">
    <citation type="journal article" date="2012" name="MBio">
        <title>Insight into the transmission biology and species-specific functional capabilities of tsetse (Diptera: glossinidae) obligate symbiont wigglesworthia.</title>
        <authorList>
            <person name="Rio R.V."/>
            <person name="Symula R.E."/>
            <person name="Wang J."/>
            <person name="Lohs C."/>
            <person name="Wu Y.N."/>
            <person name="Snyder A.K."/>
            <person name="Bjornson R.D."/>
            <person name="Oshima K."/>
            <person name="Biehl B.S."/>
            <person name="Perna N.T."/>
            <person name="Hattori M."/>
            <person name="Aksoy S."/>
        </authorList>
    </citation>
    <scope>NUCLEOTIDE SEQUENCE [LARGE SCALE GENOMIC DNA]</scope>
    <source>
        <strain evidence="12">WGM</strain>
    </source>
</reference>
<dbReference type="GO" id="GO:0065002">
    <property type="term" value="P:intracellular protein transmembrane transport"/>
    <property type="evidence" value="ECO:0007669"/>
    <property type="project" value="UniProtKB-UniRule"/>
</dbReference>
<dbReference type="NCBIfam" id="TIGR00967">
    <property type="entry name" value="3a0501s007"/>
    <property type="match status" value="1"/>
</dbReference>
<feature type="transmembrane region" description="Helical" evidence="10">
    <location>
        <begin position="81"/>
        <end position="104"/>
    </location>
</feature>
<evidence type="ECO:0000256" key="11">
    <source>
        <dbReference type="RuleBase" id="RU004349"/>
    </source>
</evidence>
<evidence type="ECO:0000256" key="3">
    <source>
        <dbReference type="ARBA" id="ARBA00022448"/>
    </source>
</evidence>
<comment type="function">
    <text evidence="10">The central subunit of the protein translocation channel SecYEG. Consists of two halves formed by TMs 1-5 and 6-10. These two domains form a lateral gate at the front which open onto the bilayer between TMs 2 and 7, and are clamped together by SecE at the back. The channel is closed by both a pore ring composed of hydrophobic SecY resides and a short helix (helix 2A) on the extracellular side of the membrane which forms a plug. The plug probably moves laterally to allow the channel to open. The ring and the pore may move independently.</text>
</comment>
<keyword evidence="3 10" id="KW-0813">Transport</keyword>
<accession>H6Q4H3</accession>
<protein>
    <recommendedName>
        <fullName evidence="9 10">Protein translocase subunit SecY</fullName>
    </recommendedName>
</protein>
<dbReference type="InterPro" id="IPR026593">
    <property type="entry name" value="SecY"/>
</dbReference>
<keyword evidence="6 10" id="KW-1133">Transmembrane helix</keyword>
<sequence length="449" mass="50166">MNNLLNYKKKSQFNIKKNKNNLFELKNRLIFVIFALIIFRIGSFIPIPGIDTNILSNLIEQQKGTIIELFNMFSGGALSRASIFALGIMPHISASIIIQLLTIIHPKLSEIKKDGEFGRRKINEYTRYSTLILAIIQSMSIAIGLPNMPGMQELVIQKGLEFYITTITSLVSGTIFLMWLGEQITSRGIGNGISLLIFSGIVAGLPIDIIQSIEKARQGDLKILTILVSMTLIFIITFFVVFIERGQRKITVNYAMRQKGRKIYAAHITHLPLKINMSGVIPAIFASSLILFPATIASWFGGGIGWSWLTSLAAYLEPGHLSYSIIYACAIIFFCFFYTSLVFNSKDTADNLKKSGAFISGIRPGVKTAQYINKIMMRLTLIGSTYITLICLMPEFFRVFVQAPFHFGGTSLLIVVVVIIEFMTQVQTLIMSSQYSSVLKKANLKNFTK</sequence>
<evidence type="ECO:0000256" key="6">
    <source>
        <dbReference type="ARBA" id="ARBA00022989"/>
    </source>
</evidence>
<feature type="transmembrane region" description="Helical" evidence="10">
    <location>
        <begin position="379"/>
        <end position="397"/>
    </location>
</feature>
<feature type="transmembrane region" description="Helical" evidence="10">
    <location>
        <begin position="280"/>
        <end position="301"/>
    </location>
</feature>
<proteinExistence type="inferred from homology"/>
<keyword evidence="8 10" id="KW-0472">Membrane</keyword>
<evidence type="ECO:0000313" key="12">
    <source>
        <dbReference type="EMBL" id="AFA41033.1"/>
    </source>
</evidence>
<evidence type="ECO:0000256" key="4">
    <source>
        <dbReference type="ARBA" id="ARBA00022692"/>
    </source>
</evidence>
<keyword evidence="13" id="KW-1185">Reference proteome</keyword>
<evidence type="ECO:0000256" key="7">
    <source>
        <dbReference type="ARBA" id="ARBA00023010"/>
    </source>
</evidence>
<dbReference type="InterPro" id="IPR002208">
    <property type="entry name" value="SecY/SEC61-alpha"/>
</dbReference>
<dbReference type="GO" id="GO:0043952">
    <property type="term" value="P:protein transport by the Sec complex"/>
    <property type="evidence" value="ECO:0007669"/>
    <property type="project" value="UniProtKB-UniRule"/>
</dbReference>
<comment type="similarity">
    <text evidence="2 10 11">Belongs to the SecY/SEC61-alpha family.</text>
</comment>
<feature type="transmembrane region" description="Helical" evidence="10">
    <location>
        <begin position="223"/>
        <end position="243"/>
    </location>
</feature>
<comment type="subunit">
    <text evidence="10">Component of the Sec protein translocase complex. Heterotrimer consisting of SecY, SecE and SecG subunits. The heterotrimers can form oligomers, although 1 heterotrimer is thought to be able to translocate proteins. Interacts with the ribosome. Interacts with SecDF, and other proteins may be involved. Interacts with SecA.</text>
</comment>
<dbReference type="FunFam" id="1.10.3370.10:FF:000001">
    <property type="entry name" value="Preprotein translocase subunit SecY"/>
    <property type="match status" value="1"/>
</dbReference>
<dbReference type="Gene3D" id="1.10.3370.10">
    <property type="entry name" value="SecY subunit domain"/>
    <property type="match status" value="1"/>
</dbReference>
<dbReference type="PROSITE" id="PS00756">
    <property type="entry name" value="SECY_2"/>
    <property type="match status" value="1"/>
</dbReference>
<evidence type="ECO:0000256" key="9">
    <source>
        <dbReference type="ARBA" id="ARBA00039733"/>
    </source>
</evidence>
<dbReference type="AlphaFoldDB" id="H6Q4H3"/>
<evidence type="ECO:0000256" key="2">
    <source>
        <dbReference type="ARBA" id="ARBA00005751"/>
    </source>
</evidence>
<keyword evidence="10" id="KW-1003">Cell membrane</keyword>
<dbReference type="GO" id="GO:0006605">
    <property type="term" value="P:protein targeting"/>
    <property type="evidence" value="ECO:0007669"/>
    <property type="project" value="UniProtKB-UniRule"/>
</dbReference>
<dbReference type="Proteomes" id="UP000009061">
    <property type="component" value="Chromosome"/>
</dbReference>
<dbReference type="PIRSF" id="PIRSF004557">
    <property type="entry name" value="SecY"/>
    <property type="match status" value="1"/>
</dbReference>
<dbReference type="SUPFAM" id="SSF103491">
    <property type="entry name" value="Preprotein translocase SecY subunit"/>
    <property type="match status" value="1"/>
</dbReference>
<dbReference type="eggNOG" id="COG0201">
    <property type="taxonomic scope" value="Bacteria"/>
</dbReference>
<gene>
    <name evidence="10 12" type="primary">secY</name>
    <name evidence="12" type="synonym">prlA</name>
    <name evidence="12" type="ORF">WIGMOR_0186</name>
</gene>
<dbReference type="InterPro" id="IPR023201">
    <property type="entry name" value="SecY_dom_sf"/>
</dbReference>
<keyword evidence="4 10" id="KW-0812">Transmembrane</keyword>
<feature type="transmembrane region" description="Helical" evidence="10">
    <location>
        <begin position="29"/>
        <end position="47"/>
    </location>
</feature>
<dbReference type="InterPro" id="IPR030659">
    <property type="entry name" value="SecY_CS"/>
</dbReference>
<feature type="transmembrane region" description="Helical" evidence="10">
    <location>
        <begin position="192"/>
        <end position="211"/>
    </location>
</feature>
<dbReference type="Pfam" id="PF00344">
    <property type="entry name" value="SecY"/>
    <property type="match status" value="1"/>
</dbReference>
<dbReference type="HOGENOM" id="CLU_030313_0_2_6"/>
<evidence type="ECO:0000256" key="8">
    <source>
        <dbReference type="ARBA" id="ARBA00023136"/>
    </source>
</evidence>